<dbReference type="Proteomes" id="UP001280581">
    <property type="component" value="Unassembled WGS sequence"/>
</dbReference>
<reference evidence="1 2" key="1">
    <citation type="submission" date="2021-02" db="EMBL/GenBank/DDBJ databases">
        <title>Genome assembly of Pseudopithomyces chartarum.</title>
        <authorList>
            <person name="Jauregui R."/>
            <person name="Singh J."/>
            <person name="Voisey C."/>
        </authorList>
    </citation>
    <scope>NUCLEOTIDE SEQUENCE [LARGE SCALE GENOMIC DNA]</scope>
    <source>
        <strain evidence="1 2">AGR01</strain>
    </source>
</reference>
<name>A0AAN6M246_9PLEO</name>
<accession>A0AAN6M246</accession>
<comment type="caution">
    <text evidence="1">The sequence shown here is derived from an EMBL/GenBank/DDBJ whole genome shotgun (WGS) entry which is preliminary data.</text>
</comment>
<evidence type="ECO:0000313" key="1">
    <source>
        <dbReference type="EMBL" id="KAK3214939.1"/>
    </source>
</evidence>
<dbReference type="EMBL" id="WVTA01000003">
    <property type="protein sequence ID" value="KAK3214939.1"/>
    <property type="molecule type" value="Genomic_DNA"/>
</dbReference>
<dbReference type="AlphaFoldDB" id="A0AAN6M246"/>
<sequence>MAISRRCIVIASSITLILVITISLVTSLEIRATPRRTIQLPMAQLAKDGQLEVEAQRAGAKVNGSAIDRADILHGTSTVAGDQTATWLLTVTARPTSMQSDEGMIGATPTANPSTTLADEGFIGNIEASLVPKPSMRPSLPPPPAPMPQIPIVAMSYSGDGGPKHCRGELLQKYSLPRPAKNWRNGTCVDLPMHAHCGVFYSAKGDNCEAQLFSMEGCYNTTETYINTVVFMPEERPVGAVWKSMYIRCGIDVPEPALIDPSILGGALKKKPGGG</sequence>
<keyword evidence="2" id="KW-1185">Reference proteome</keyword>
<organism evidence="1 2">
    <name type="scientific">Pseudopithomyces chartarum</name>
    <dbReference type="NCBI Taxonomy" id="1892770"/>
    <lineage>
        <taxon>Eukaryota</taxon>
        <taxon>Fungi</taxon>
        <taxon>Dikarya</taxon>
        <taxon>Ascomycota</taxon>
        <taxon>Pezizomycotina</taxon>
        <taxon>Dothideomycetes</taxon>
        <taxon>Pleosporomycetidae</taxon>
        <taxon>Pleosporales</taxon>
        <taxon>Massarineae</taxon>
        <taxon>Didymosphaeriaceae</taxon>
        <taxon>Pseudopithomyces</taxon>
    </lineage>
</organism>
<proteinExistence type="predicted"/>
<evidence type="ECO:0000313" key="2">
    <source>
        <dbReference type="Proteomes" id="UP001280581"/>
    </source>
</evidence>
<gene>
    <name evidence="1" type="ORF">GRF29_19g1748053</name>
</gene>
<protein>
    <submittedName>
        <fullName evidence="1">Uncharacterized protein</fullName>
    </submittedName>
</protein>